<name>A0A1W5D2I3_9LECA</name>
<dbReference type="SUPFAM" id="SSF52540">
    <property type="entry name" value="P-loop containing nucleoside triphosphate hydrolases"/>
    <property type="match status" value="1"/>
</dbReference>
<sequence>MSFILNRFLINTKIVLILCSYSLLHKLLKKSLYSLLESKKITFDLLWALFKSNEIVYAPTYNTEDEPRAFKLDYASLNNSLLKGDYYTIEGCYQEFDGKAFGMGNVQLTIEAFKGPRPISGLGCFPLRYHRDHAKLEQELIERGKKFAALKGEEGTKYCVQKGIAFYKKRHDIVKVNIDSRVIIDPATFRRVNPNYPISTLKPEDKDSLSDSECDDSDKPKDSFSDGEGQDQTTQFNNGKKEPKPRKKLVKDKETDLYHCVDVPVDEEGNVVQTEKIEEIPSQNNSGNPEFTDEEYLIASPVAVGFSFSKGQGLVAVLHGPPGTGKTLTAEGIVEMLKKPLYMVSVGELGTKIDHLEKNLSQILDIAHTWRAVLLIDEADVFLEQREVRDVGRNALVSIFLRMLEYFQGIFFLTTNRVTTFATLSAFESGYSFSESSEEDSDKTAGASSSSN</sequence>
<dbReference type="CDD" id="cd19481">
    <property type="entry name" value="RecA-like_protease"/>
    <property type="match status" value="1"/>
</dbReference>
<feature type="domain" description="AAA+ ATPase" evidence="2">
    <location>
        <begin position="312"/>
        <end position="439"/>
    </location>
</feature>
<dbReference type="InterPro" id="IPR003959">
    <property type="entry name" value="ATPase_AAA_core"/>
</dbReference>
<protein>
    <submittedName>
        <fullName evidence="3">p-loop containing nucleoside triphosphate hydrolase</fullName>
    </submittedName>
</protein>
<dbReference type="PANTHER" id="PTHR46411:SF1">
    <property type="entry name" value="FAMILY ATPASE, PUTATIVE (AFU_ORTHOLOGUE AFUA_7G05752)-RELATED"/>
    <property type="match status" value="1"/>
</dbReference>
<dbReference type="InterPro" id="IPR027417">
    <property type="entry name" value="P-loop_NTPase"/>
</dbReference>
<dbReference type="EMBL" id="FWEW01001482">
    <property type="protein sequence ID" value="SLM37261.1"/>
    <property type="molecule type" value="Genomic_DNA"/>
</dbReference>
<evidence type="ECO:0000313" key="3">
    <source>
        <dbReference type="EMBL" id="SLM37261.1"/>
    </source>
</evidence>
<feature type="region of interest" description="Disordered" evidence="1">
    <location>
        <begin position="432"/>
        <end position="452"/>
    </location>
</feature>
<dbReference type="Pfam" id="PF22942">
    <property type="entry name" value="DUF7025"/>
    <property type="match status" value="1"/>
</dbReference>
<evidence type="ECO:0000256" key="1">
    <source>
        <dbReference type="SAM" id="MobiDB-lite"/>
    </source>
</evidence>
<dbReference type="InterPro" id="IPR054289">
    <property type="entry name" value="DUF7025"/>
</dbReference>
<proteinExistence type="predicted"/>
<keyword evidence="4" id="KW-1185">Reference proteome</keyword>
<feature type="region of interest" description="Disordered" evidence="1">
    <location>
        <begin position="194"/>
        <end position="251"/>
    </location>
</feature>
<dbReference type="GO" id="GO:0016887">
    <property type="term" value="F:ATP hydrolysis activity"/>
    <property type="evidence" value="ECO:0007669"/>
    <property type="project" value="InterPro"/>
</dbReference>
<reference evidence="4" key="1">
    <citation type="submission" date="2017-03" db="EMBL/GenBank/DDBJ databases">
        <authorList>
            <person name="Sharma R."/>
            <person name="Thines M."/>
        </authorList>
    </citation>
    <scope>NUCLEOTIDE SEQUENCE [LARGE SCALE GENOMIC DNA]</scope>
</reference>
<dbReference type="GO" id="GO:0005524">
    <property type="term" value="F:ATP binding"/>
    <property type="evidence" value="ECO:0007669"/>
    <property type="project" value="InterPro"/>
</dbReference>
<dbReference type="SMART" id="SM00382">
    <property type="entry name" value="AAA"/>
    <property type="match status" value="1"/>
</dbReference>
<dbReference type="InterPro" id="IPR003593">
    <property type="entry name" value="AAA+_ATPase"/>
</dbReference>
<dbReference type="Proteomes" id="UP000192927">
    <property type="component" value="Unassembled WGS sequence"/>
</dbReference>
<dbReference type="Gene3D" id="3.40.50.300">
    <property type="entry name" value="P-loop containing nucleotide triphosphate hydrolases"/>
    <property type="match status" value="1"/>
</dbReference>
<evidence type="ECO:0000259" key="2">
    <source>
        <dbReference type="SMART" id="SM00382"/>
    </source>
</evidence>
<dbReference type="PANTHER" id="PTHR46411">
    <property type="entry name" value="FAMILY ATPASE, PUTATIVE-RELATED"/>
    <property type="match status" value="1"/>
</dbReference>
<keyword evidence="3" id="KW-0378">Hydrolase</keyword>
<organism evidence="3 4">
    <name type="scientific">Lasallia pustulata</name>
    <dbReference type="NCBI Taxonomy" id="136370"/>
    <lineage>
        <taxon>Eukaryota</taxon>
        <taxon>Fungi</taxon>
        <taxon>Dikarya</taxon>
        <taxon>Ascomycota</taxon>
        <taxon>Pezizomycotina</taxon>
        <taxon>Lecanoromycetes</taxon>
        <taxon>OSLEUM clade</taxon>
        <taxon>Umbilicariomycetidae</taxon>
        <taxon>Umbilicariales</taxon>
        <taxon>Umbilicariaceae</taxon>
        <taxon>Lasallia</taxon>
    </lineage>
</organism>
<evidence type="ECO:0000313" key="4">
    <source>
        <dbReference type="Proteomes" id="UP000192927"/>
    </source>
</evidence>
<accession>A0A1W5D2I3</accession>
<dbReference type="Pfam" id="PF00004">
    <property type="entry name" value="AAA"/>
    <property type="match status" value="1"/>
</dbReference>
<dbReference type="AlphaFoldDB" id="A0A1W5D2I3"/>